<reference evidence="2" key="1">
    <citation type="submission" date="2020-05" db="EMBL/GenBank/DDBJ databases">
        <title>DNAmark Project.</title>
        <authorList>
            <person name="Leerhoei F."/>
        </authorList>
    </citation>
    <scope>NUCLEOTIDE SEQUENCE</scope>
    <source>
        <strain evidence="2">DM534</strain>
    </source>
</reference>
<evidence type="ECO:0000256" key="1">
    <source>
        <dbReference type="SAM" id="Phobius"/>
    </source>
</evidence>
<sequence length="43" mass="5362">MPQMMPLNWNMFFLFFNFLYLLFSVMMFFNFNPKITNKNNSLK</sequence>
<name>A0A7D6W5E7_9NEOP</name>
<keyword evidence="1" id="KW-1133">Transmembrane helix</keyword>
<dbReference type="EMBL" id="MT483690">
    <property type="protein sequence ID" value="QLY89944.1"/>
    <property type="molecule type" value="Genomic_DNA"/>
</dbReference>
<protein>
    <submittedName>
        <fullName evidence="2">ATP synthase F0 subunit 8</fullName>
    </submittedName>
</protein>
<organism evidence="2">
    <name type="scientific">Brachycentrus maculatus</name>
    <dbReference type="NCBI Taxonomy" id="1875239"/>
    <lineage>
        <taxon>Eukaryota</taxon>
        <taxon>Metazoa</taxon>
        <taxon>Ecdysozoa</taxon>
        <taxon>Arthropoda</taxon>
        <taxon>Hexapoda</taxon>
        <taxon>Insecta</taxon>
        <taxon>Pterygota</taxon>
        <taxon>Neoptera</taxon>
        <taxon>Endopterygota</taxon>
        <taxon>Trichoptera</taxon>
        <taxon>Integripalpia</taxon>
        <taxon>Plenitentoria</taxon>
        <taxon>Phryganeoidea</taxon>
        <taxon>Brachycentridae</taxon>
        <taxon>Brachycentrus</taxon>
    </lineage>
</organism>
<proteinExistence type="predicted"/>
<keyword evidence="1" id="KW-0472">Membrane</keyword>
<feature type="transmembrane region" description="Helical" evidence="1">
    <location>
        <begin position="12"/>
        <end position="31"/>
    </location>
</feature>
<keyword evidence="2" id="KW-0496">Mitochondrion</keyword>
<gene>
    <name evidence="2" type="primary">ATP8</name>
</gene>
<geneLocation type="mitochondrion" evidence="2"/>
<keyword evidence="1" id="KW-0812">Transmembrane</keyword>
<dbReference type="AlphaFoldDB" id="A0A7D6W5E7"/>
<evidence type="ECO:0000313" key="2">
    <source>
        <dbReference type="EMBL" id="QLY89944.1"/>
    </source>
</evidence>
<accession>A0A7D6W5E7</accession>